<keyword evidence="1" id="KW-0812">Transmembrane</keyword>
<feature type="transmembrane region" description="Helical" evidence="1">
    <location>
        <begin position="120"/>
        <end position="140"/>
    </location>
</feature>
<evidence type="ECO:0000313" key="2">
    <source>
        <dbReference type="EMBL" id="UYV63041.1"/>
    </source>
</evidence>
<keyword evidence="3" id="KW-1185">Reference proteome</keyword>
<dbReference type="Proteomes" id="UP001235939">
    <property type="component" value="Chromosome 02"/>
</dbReference>
<keyword evidence="1" id="KW-0472">Membrane</keyword>
<keyword evidence="1" id="KW-1133">Transmembrane helix</keyword>
<proteinExistence type="predicted"/>
<evidence type="ECO:0000313" key="3">
    <source>
        <dbReference type="Proteomes" id="UP001235939"/>
    </source>
</evidence>
<organism evidence="2 3">
    <name type="scientific">Cordylochernes scorpioides</name>
    <dbReference type="NCBI Taxonomy" id="51811"/>
    <lineage>
        <taxon>Eukaryota</taxon>
        <taxon>Metazoa</taxon>
        <taxon>Ecdysozoa</taxon>
        <taxon>Arthropoda</taxon>
        <taxon>Chelicerata</taxon>
        <taxon>Arachnida</taxon>
        <taxon>Pseudoscorpiones</taxon>
        <taxon>Cheliferoidea</taxon>
        <taxon>Chernetidae</taxon>
        <taxon>Cordylochernes</taxon>
    </lineage>
</organism>
<dbReference type="EMBL" id="CP092864">
    <property type="protein sequence ID" value="UYV63041.1"/>
    <property type="molecule type" value="Genomic_DNA"/>
</dbReference>
<name>A0ABY6K2D6_9ARAC</name>
<reference evidence="2 3" key="1">
    <citation type="submission" date="2022-01" db="EMBL/GenBank/DDBJ databases">
        <title>A chromosomal length assembly of Cordylochernes scorpioides.</title>
        <authorList>
            <person name="Zeh D."/>
            <person name="Zeh J."/>
        </authorList>
    </citation>
    <scope>NUCLEOTIDE SEQUENCE [LARGE SCALE GENOMIC DNA]</scope>
    <source>
        <strain evidence="2">IN4F17</strain>
        <tissue evidence="2">Whole Body</tissue>
    </source>
</reference>
<gene>
    <name evidence="2" type="ORF">LAZ67_2002928</name>
</gene>
<evidence type="ECO:0000256" key="1">
    <source>
        <dbReference type="SAM" id="Phobius"/>
    </source>
</evidence>
<sequence length="142" mass="16505">MRKRLTELQTSTTFLKSEGQSGTLDILEWPNVRDIPSRRPAATRVAKACRPNGHSGQTNQVSRPQITSNNGGVVWHVLLYFQYNFGCRVYLKKNNNFIAYNISETLYFTKRRRPEEANNCYFYLKYIIQTMVITVDGYIIDI</sequence>
<protein>
    <submittedName>
        <fullName evidence="2">Uncharacterized protein</fullName>
    </submittedName>
</protein>
<accession>A0ABY6K2D6</accession>